<keyword evidence="2" id="KW-1185">Reference proteome</keyword>
<dbReference type="Proteomes" id="UP001056855">
    <property type="component" value="Plasmid unnamed3"/>
</dbReference>
<reference evidence="1" key="1">
    <citation type="submission" date="2022-06" db="EMBL/GenBank/DDBJ databases">
        <title>Diverse halophilic archaea isolated from saline environments.</title>
        <authorList>
            <person name="Cui H.-L."/>
        </authorList>
    </citation>
    <scope>NUCLEOTIDE SEQUENCE</scope>
    <source>
        <strain evidence="1">WLHS1</strain>
        <plasmid evidence="1">unnamed3</plasmid>
    </source>
</reference>
<gene>
    <name evidence="1" type="ORF">NGM29_20905</name>
</gene>
<dbReference type="AlphaFoldDB" id="A0A9E7NFB7"/>
<protein>
    <submittedName>
        <fullName evidence="1">Uncharacterized protein</fullName>
    </submittedName>
</protein>
<keyword evidence="1" id="KW-0614">Plasmid</keyword>
<accession>A0A9E7NFB7</accession>
<dbReference type="KEGG" id="sawl:NGM29_20905"/>
<evidence type="ECO:0000313" key="1">
    <source>
        <dbReference type="EMBL" id="UTF55954.1"/>
    </source>
</evidence>
<sequence length="93" mass="10695">MRGNRPDDEPDESVRWVREIELFDSAEDIKKVRFIGDEKTVDVGITDDVMVDFLEAAEEVFAWIHEDMDEINRISRGDLKDHDETDGEGPASQ</sequence>
<evidence type="ECO:0000313" key="2">
    <source>
        <dbReference type="Proteomes" id="UP001056855"/>
    </source>
</evidence>
<geneLocation type="plasmid" evidence="1 2">
    <name>unnamed3</name>
</geneLocation>
<name>A0A9E7NFB7_9EURY</name>
<dbReference type="RefSeq" id="WP_254161498.1">
    <property type="nucleotide sequence ID" value="NZ_CP100358.1"/>
</dbReference>
<proteinExistence type="predicted"/>
<dbReference type="EMBL" id="CP100358">
    <property type="protein sequence ID" value="UTF55954.1"/>
    <property type="molecule type" value="Genomic_DNA"/>
</dbReference>
<dbReference type="GeneID" id="73292561"/>
<organism evidence="1 2">
    <name type="scientific">Natronosalvus rutilus</name>
    <dbReference type="NCBI Taxonomy" id="2953753"/>
    <lineage>
        <taxon>Archaea</taxon>
        <taxon>Methanobacteriati</taxon>
        <taxon>Methanobacteriota</taxon>
        <taxon>Stenosarchaea group</taxon>
        <taxon>Halobacteria</taxon>
        <taxon>Halobacteriales</taxon>
        <taxon>Natrialbaceae</taxon>
        <taxon>Natronosalvus</taxon>
    </lineage>
</organism>